<dbReference type="GO" id="GO:0004672">
    <property type="term" value="F:protein kinase activity"/>
    <property type="evidence" value="ECO:0007669"/>
    <property type="project" value="InterPro"/>
</dbReference>
<name>A0A9W8H6N9_9FUNG</name>
<feature type="compositionally biased region" description="Polar residues" evidence="1">
    <location>
        <begin position="30"/>
        <end position="48"/>
    </location>
</feature>
<feature type="region of interest" description="Disordered" evidence="1">
    <location>
        <begin position="775"/>
        <end position="819"/>
    </location>
</feature>
<dbReference type="GO" id="GO:0005524">
    <property type="term" value="F:ATP binding"/>
    <property type="evidence" value="ECO:0007669"/>
    <property type="project" value="InterPro"/>
</dbReference>
<keyword evidence="4" id="KW-1185">Reference proteome</keyword>
<dbReference type="InterPro" id="IPR000719">
    <property type="entry name" value="Prot_kinase_dom"/>
</dbReference>
<protein>
    <recommendedName>
        <fullName evidence="2">Protein kinase domain-containing protein</fullName>
    </recommendedName>
</protein>
<feature type="compositionally biased region" description="Basic and acidic residues" evidence="1">
    <location>
        <begin position="795"/>
        <end position="819"/>
    </location>
</feature>
<feature type="region of interest" description="Disordered" evidence="1">
    <location>
        <begin position="1"/>
        <end position="56"/>
    </location>
</feature>
<evidence type="ECO:0000259" key="2">
    <source>
        <dbReference type="PROSITE" id="PS50011"/>
    </source>
</evidence>
<dbReference type="Pfam" id="PF17667">
    <property type="entry name" value="Pkinase_fungal"/>
    <property type="match status" value="2"/>
</dbReference>
<reference evidence="3" key="1">
    <citation type="submission" date="2022-07" db="EMBL/GenBank/DDBJ databases">
        <title>Phylogenomic reconstructions and comparative analyses of Kickxellomycotina fungi.</title>
        <authorList>
            <person name="Reynolds N.K."/>
            <person name="Stajich J.E."/>
            <person name="Barry K."/>
            <person name="Grigoriev I.V."/>
            <person name="Crous P."/>
            <person name="Smith M.E."/>
        </authorList>
    </citation>
    <scope>NUCLEOTIDE SEQUENCE</scope>
    <source>
        <strain evidence="3">BCRC 34297</strain>
    </source>
</reference>
<dbReference type="SUPFAM" id="SSF56112">
    <property type="entry name" value="Protein kinase-like (PK-like)"/>
    <property type="match status" value="1"/>
</dbReference>
<organism evidence="3 4">
    <name type="scientific">Coemansia pectinata</name>
    <dbReference type="NCBI Taxonomy" id="1052879"/>
    <lineage>
        <taxon>Eukaryota</taxon>
        <taxon>Fungi</taxon>
        <taxon>Fungi incertae sedis</taxon>
        <taxon>Zoopagomycota</taxon>
        <taxon>Kickxellomycotina</taxon>
        <taxon>Kickxellomycetes</taxon>
        <taxon>Kickxellales</taxon>
        <taxon>Kickxellaceae</taxon>
        <taxon>Coemansia</taxon>
    </lineage>
</organism>
<dbReference type="Proteomes" id="UP001140011">
    <property type="component" value="Unassembled WGS sequence"/>
</dbReference>
<dbReference type="AlphaFoldDB" id="A0A9W8H6N9"/>
<dbReference type="InterPro" id="IPR050235">
    <property type="entry name" value="CK1_Ser-Thr_kinase"/>
</dbReference>
<dbReference type="SMART" id="SM00220">
    <property type="entry name" value="S_TKc"/>
    <property type="match status" value="1"/>
</dbReference>
<dbReference type="OrthoDB" id="2739948at2759"/>
<gene>
    <name evidence="3" type="ORF">GGI19_000484</name>
</gene>
<feature type="domain" description="Protein kinase" evidence="2">
    <location>
        <begin position="285"/>
        <end position="624"/>
    </location>
</feature>
<accession>A0A9W8H6N9</accession>
<dbReference type="Gene3D" id="1.10.510.10">
    <property type="entry name" value="Transferase(Phosphotransferase) domain 1"/>
    <property type="match status" value="1"/>
</dbReference>
<dbReference type="InterPro" id="IPR011009">
    <property type="entry name" value="Kinase-like_dom_sf"/>
</dbReference>
<sequence length="819" mass="90593">MSDPNLPLFTPTNLQRRGGGSQGNRRHGSVNQGAHSLASVESTPQGESLMSEFRDAEPSELEKRHRRALAWVLRRKMDEQEFPDLMEKLGLGDKYSAYNTRADGAFLGVAEELPVLVPASSSSTSILERVYVAGFKAMLAKLADAAKVASALTPEYSKLSFLVLDGQAKSYCSQDLRPDLLFFNENADTLSFDTTHILFEAKRQMSKEEAYSEHLGQVAQYALALKTAQPMRRYIPVLFLYGCQLDLLVFTNSGYFKTGIGPVLHDNADFKPVRTNLVSKSLQRLWFLLSLPPRDFGHLLPTPGIPLGLYIDNTGIADTSSNARPAILTDESTATSRRLSNVKLIDKKVSITGRCTFLFTATYNNTAVVFKMTWIRTNRLPEGAVYKILTDNGVPNIPTIYDSGVLVTDIGGYRLEYLIMEHCGTPIVEHILQMRANNTSASEVAKFARDCVSTVTKTLAAALRAKVLHRDISPGNIAVKGNRIFVIDWGCAKFVDPPTPEQAADITLRWGFDCSDVVNQGGEKDPFTGTPPYMSIQMLLKVARRGIFNDIESLFYVVLDALSDRPRDDQAKNPPGFQVACMQSAGFMRLGCLCSKARYLQNFGVNSSNRFVPKDMLDAMYQFLFFEGDRFIGDKLQIEIGCEREFDADAASRFMDESTIVSLNTTHNRQQTALTPTRSENSFPSETPEVTMLATDIQSLQPMSRFSLAEPAMVLTDSGMLVDQPLGSDMNDFSEAVGPVATKSTTRKIKLHRSTPIMTLDKPALSSADKFKLLVPKVGQRKSAAPTGKPNTSTRNDKRGRDDGQKDTAGPLHKERKID</sequence>
<evidence type="ECO:0000313" key="3">
    <source>
        <dbReference type="EMBL" id="KAJ2756896.1"/>
    </source>
</evidence>
<comment type="caution">
    <text evidence="3">The sequence shown here is derived from an EMBL/GenBank/DDBJ whole genome shotgun (WGS) entry which is preliminary data.</text>
</comment>
<proteinExistence type="predicted"/>
<dbReference type="EMBL" id="JANBUH010000013">
    <property type="protein sequence ID" value="KAJ2756896.1"/>
    <property type="molecule type" value="Genomic_DNA"/>
</dbReference>
<evidence type="ECO:0000256" key="1">
    <source>
        <dbReference type="SAM" id="MobiDB-lite"/>
    </source>
</evidence>
<dbReference type="PROSITE" id="PS50011">
    <property type="entry name" value="PROTEIN_KINASE_DOM"/>
    <property type="match status" value="1"/>
</dbReference>
<evidence type="ECO:0000313" key="4">
    <source>
        <dbReference type="Proteomes" id="UP001140011"/>
    </source>
</evidence>
<dbReference type="PANTHER" id="PTHR11909">
    <property type="entry name" value="CASEIN KINASE-RELATED"/>
    <property type="match status" value="1"/>
</dbReference>
<dbReference type="InterPro" id="IPR040976">
    <property type="entry name" value="Pkinase_fungal"/>
</dbReference>